<dbReference type="PRINTS" id="PR00685">
    <property type="entry name" value="TIFACTORIIB"/>
</dbReference>
<evidence type="ECO:0000313" key="6">
    <source>
        <dbReference type="EMBL" id="EEH54950.1"/>
    </source>
</evidence>
<dbReference type="OMA" id="RWQNRNS"/>
<dbReference type="InterPro" id="IPR000812">
    <property type="entry name" value="TFIIB"/>
</dbReference>
<dbReference type="GO" id="GO:0003743">
    <property type="term" value="F:translation initiation factor activity"/>
    <property type="evidence" value="ECO:0007669"/>
    <property type="project" value="UniProtKB-KW"/>
</dbReference>
<dbReference type="RefSeq" id="XP_003061300.1">
    <property type="nucleotide sequence ID" value="XM_003061254.1"/>
</dbReference>
<keyword evidence="7" id="KW-1185">Reference proteome</keyword>
<keyword evidence="2" id="KW-0804">Transcription</keyword>
<dbReference type="Proteomes" id="UP000001876">
    <property type="component" value="Unassembled WGS sequence"/>
</dbReference>
<keyword evidence="1" id="KW-0805">Transcription regulation</keyword>
<dbReference type="SUPFAM" id="SSF57783">
    <property type="entry name" value="Zinc beta-ribbon"/>
    <property type="match status" value="1"/>
</dbReference>
<accession>C1MZY4</accession>
<organism evidence="7">
    <name type="scientific">Micromonas pusilla (strain CCMP1545)</name>
    <name type="common">Picoplanktonic green alga</name>
    <dbReference type="NCBI Taxonomy" id="564608"/>
    <lineage>
        <taxon>Eukaryota</taxon>
        <taxon>Viridiplantae</taxon>
        <taxon>Chlorophyta</taxon>
        <taxon>Mamiellophyceae</taxon>
        <taxon>Mamiellales</taxon>
        <taxon>Mamiellaceae</taxon>
        <taxon>Micromonas</taxon>
    </lineage>
</organism>
<dbReference type="GO" id="GO:0008270">
    <property type="term" value="F:zinc ion binding"/>
    <property type="evidence" value="ECO:0007669"/>
    <property type="project" value="UniProtKB-KW"/>
</dbReference>
<dbReference type="Pfam" id="PF00382">
    <property type="entry name" value="TFIIB"/>
    <property type="match status" value="1"/>
</dbReference>
<dbReference type="Pfam" id="PF08271">
    <property type="entry name" value="Zn_Ribbon_TF"/>
    <property type="match status" value="1"/>
</dbReference>
<dbReference type="GeneID" id="9686473"/>
<evidence type="ECO:0000256" key="1">
    <source>
        <dbReference type="ARBA" id="ARBA00023015"/>
    </source>
</evidence>
<reference evidence="6 7" key="1">
    <citation type="journal article" date="2009" name="Science">
        <title>Green evolution and dynamic adaptations revealed by genomes of the marine picoeukaryotes Micromonas.</title>
        <authorList>
            <person name="Worden A.Z."/>
            <person name="Lee J.H."/>
            <person name="Mock T."/>
            <person name="Rouze P."/>
            <person name="Simmons M.P."/>
            <person name="Aerts A.L."/>
            <person name="Allen A.E."/>
            <person name="Cuvelier M.L."/>
            <person name="Derelle E."/>
            <person name="Everett M.V."/>
            <person name="Foulon E."/>
            <person name="Grimwood J."/>
            <person name="Gundlach H."/>
            <person name="Henrissat B."/>
            <person name="Napoli C."/>
            <person name="McDonald S.M."/>
            <person name="Parker M.S."/>
            <person name="Rombauts S."/>
            <person name="Salamov A."/>
            <person name="Von Dassow P."/>
            <person name="Badger J.H."/>
            <person name="Coutinho P.M."/>
            <person name="Demir E."/>
            <person name="Dubchak I."/>
            <person name="Gentemann C."/>
            <person name="Eikrem W."/>
            <person name="Gready J.E."/>
            <person name="John U."/>
            <person name="Lanier W."/>
            <person name="Lindquist E.A."/>
            <person name="Lucas S."/>
            <person name="Mayer K.F."/>
            <person name="Moreau H."/>
            <person name="Not F."/>
            <person name="Otillar R."/>
            <person name="Panaud O."/>
            <person name="Pangilinan J."/>
            <person name="Paulsen I."/>
            <person name="Piegu B."/>
            <person name="Poliakov A."/>
            <person name="Robbens S."/>
            <person name="Schmutz J."/>
            <person name="Toulza E."/>
            <person name="Wyss T."/>
            <person name="Zelensky A."/>
            <person name="Zhou K."/>
            <person name="Armbrust E.V."/>
            <person name="Bhattacharya D."/>
            <person name="Goodenough U.W."/>
            <person name="Van de Peer Y."/>
            <person name="Grigoriev I.V."/>
        </authorList>
    </citation>
    <scope>NUCLEOTIDE SEQUENCE [LARGE SCALE GENOMIC DNA]</scope>
    <source>
        <strain evidence="6 7">CCMP1545</strain>
    </source>
</reference>
<dbReference type="Gene3D" id="1.10.472.170">
    <property type="match status" value="1"/>
</dbReference>
<dbReference type="Gene3D" id="1.10.472.10">
    <property type="entry name" value="Cyclin-like"/>
    <property type="match status" value="1"/>
</dbReference>
<dbReference type="PROSITE" id="PS51134">
    <property type="entry name" value="ZF_TFIIB"/>
    <property type="match status" value="1"/>
</dbReference>
<dbReference type="InterPro" id="IPR036915">
    <property type="entry name" value="Cyclin-like_sf"/>
</dbReference>
<dbReference type="KEGG" id="mpp:MICPUCDRAFT_60901"/>
<name>C1MZY4_MICPC</name>
<dbReference type="PANTHER" id="PTHR11618">
    <property type="entry name" value="TRANSCRIPTION INITIATION FACTOR IIB-RELATED"/>
    <property type="match status" value="1"/>
</dbReference>
<dbReference type="GO" id="GO:0017025">
    <property type="term" value="F:TBP-class protein binding"/>
    <property type="evidence" value="ECO:0007669"/>
    <property type="project" value="InterPro"/>
</dbReference>
<dbReference type="EMBL" id="GG663743">
    <property type="protein sequence ID" value="EEH54950.1"/>
    <property type="molecule type" value="Genomic_DNA"/>
</dbReference>
<keyword evidence="3" id="KW-0863">Zinc-finger</keyword>
<evidence type="ECO:0000259" key="5">
    <source>
        <dbReference type="PROSITE" id="PS51134"/>
    </source>
</evidence>
<dbReference type="SUPFAM" id="SSF47954">
    <property type="entry name" value="Cyclin-like"/>
    <property type="match status" value="2"/>
</dbReference>
<dbReference type="eggNOG" id="KOG1597">
    <property type="taxonomic scope" value="Eukaryota"/>
</dbReference>
<dbReference type="OrthoDB" id="25790at2759"/>
<proteinExistence type="predicted"/>
<keyword evidence="6" id="KW-0648">Protein biosynthesis</keyword>
<dbReference type="InterPro" id="IPR013137">
    <property type="entry name" value="Znf_TFIIB"/>
</dbReference>
<feature type="domain" description="TFIIB-type" evidence="5">
    <location>
        <begin position="15"/>
        <end position="47"/>
    </location>
</feature>
<dbReference type="InterPro" id="IPR013150">
    <property type="entry name" value="TFIIB_cyclin"/>
</dbReference>
<evidence type="ECO:0000256" key="2">
    <source>
        <dbReference type="ARBA" id="ARBA00023163"/>
    </source>
</evidence>
<dbReference type="AlphaFoldDB" id="C1MZY4"/>
<dbReference type="GO" id="GO:0005634">
    <property type="term" value="C:nucleus"/>
    <property type="evidence" value="ECO:0007669"/>
    <property type="project" value="TreeGrafter"/>
</dbReference>
<dbReference type="STRING" id="564608.C1MZY4"/>
<keyword evidence="6" id="KW-0396">Initiation factor</keyword>
<dbReference type="GO" id="GO:0097550">
    <property type="term" value="C:transcription preinitiation complex"/>
    <property type="evidence" value="ECO:0007669"/>
    <property type="project" value="TreeGrafter"/>
</dbReference>
<evidence type="ECO:0000313" key="7">
    <source>
        <dbReference type="Proteomes" id="UP000001876"/>
    </source>
</evidence>
<feature type="region of interest" description="Disordered" evidence="4">
    <location>
        <begin position="58"/>
        <end position="86"/>
    </location>
</feature>
<gene>
    <name evidence="6" type="ORF">MICPUCDRAFT_60901</name>
</gene>
<dbReference type="CDD" id="cd20551">
    <property type="entry name" value="CYCLIN_TFIIB_rpt1"/>
    <property type="match status" value="1"/>
</dbReference>
<keyword evidence="3" id="KW-0862">Zinc</keyword>
<sequence>MATAPAPAQQEITKFSQICKNCNVPTAIIEDHQQGDLVCTECGLVLEQGVIDETSEWRTFSDSDKGGADPSRTAGPTNRMLAHGGLGTSIGRNPDGTYNQTLTRLHNRGANPDKALIAAFGKINELADHLGVTSVVKDGACDVYRMVVKPGVSIAGKSQNAMFAACLYISCRQEGTNRTFKEICGGAVNTTVKEIGKCYKFIVKTIDGLNTTMMEQMITPEKLTNRFCGNLGLANLEFLKLATTVIGTFNNLRLSEGHKSEKQPASVAAAAIWLCVQIMDKQHEITLRKISEVSGMAETTITTSYVDMYPYATRMLPRAYVERAARLQAPDLGKDEKAAIAAGLANRDQLELLLGDVPGAGGDGGGGGGV</sequence>
<keyword evidence="3" id="KW-0479">Metal-binding</keyword>
<dbReference type="PANTHER" id="PTHR11618:SF78">
    <property type="entry name" value="TRANSCRIPTION INITIATION FACTOR IIB-2"/>
    <property type="match status" value="1"/>
</dbReference>
<dbReference type="GO" id="GO:0070897">
    <property type="term" value="P:transcription preinitiation complex assembly"/>
    <property type="evidence" value="ECO:0007669"/>
    <property type="project" value="InterPro"/>
</dbReference>
<dbReference type="FunFam" id="1.10.472.170:FF:000001">
    <property type="entry name" value="Transcription initiation factor IIB"/>
    <property type="match status" value="1"/>
</dbReference>
<evidence type="ECO:0000256" key="4">
    <source>
        <dbReference type="SAM" id="MobiDB-lite"/>
    </source>
</evidence>
<protein>
    <submittedName>
        <fullName evidence="6">Transcription initiation factor</fullName>
    </submittedName>
</protein>
<evidence type="ECO:0000256" key="3">
    <source>
        <dbReference type="PROSITE-ProRule" id="PRU00469"/>
    </source>
</evidence>
<feature type="compositionally biased region" description="Basic and acidic residues" evidence="4">
    <location>
        <begin position="58"/>
        <end position="67"/>
    </location>
</feature>